<comment type="caution">
    <text evidence="2">The sequence shown here is derived from an EMBL/GenBank/DDBJ whole genome shotgun (WGS) entry which is preliminary data.</text>
</comment>
<evidence type="ECO:0000313" key="2">
    <source>
        <dbReference type="EMBL" id="TNV76093.1"/>
    </source>
</evidence>
<reference evidence="2" key="1">
    <citation type="submission" date="2019-06" db="EMBL/GenBank/DDBJ databases">
        <authorList>
            <person name="Zheng W."/>
        </authorList>
    </citation>
    <scope>NUCLEOTIDE SEQUENCE</scope>
    <source>
        <strain evidence="2">QDHG01</strain>
    </source>
</reference>
<accession>A0A8J8NJV3</accession>
<feature type="compositionally biased region" description="Low complexity" evidence="1">
    <location>
        <begin position="74"/>
        <end position="98"/>
    </location>
</feature>
<evidence type="ECO:0000313" key="3">
    <source>
        <dbReference type="Proteomes" id="UP000785679"/>
    </source>
</evidence>
<name>A0A8J8NJV3_HALGN</name>
<dbReference type="EMBL" id="RRYP01014201">
    <property type="protein sequence ID" value="TNV76093.1"/>
    <property type="molecule type" value="Genomic_DNA"/>
</dbReference>
<feature type="region of interest" description="Disordered" evidence="1">
    <location>
        <begin position="69"/>
        <end position="105"/>
    </location>
</feature>
<dbReference type="AlphaFoldDB" id="A0A8J8NJV3"/>
<feature type="region of interest" description="Disordered" evidence="1">
    <location>
        <begin position="1"/>
        <end position="23"/>
    </location>
</feature>
<protein>
    <submittedName>
        <fullName evidence="2">Uncharacterized protein</fullName>
    </submittedName>
</protein>
<sequence>MNTLPSQPQHYSQDPLQQSQGDSSYEYSNLIINRNPPLPAIISAQSEPLSTTQCKRIYLKLPITALHASPHSAPNSPTNSPLPSSQQLFPSSQASSSLPHHESPRLNSITLSTDQQNIPMTAPITFPQSDLEVFILSLSPNFNELHTVVQRVLRDISSRFQQSLQQADDYGIEIQRLRTASLSVRDYQALSEYESAVDRLCDKFMELVRDLHRMKKEVRLCERLIDLLTQVYVSLQSKSTLYFAF</sequence>
<keyword evidence="3" id="KW-1185">Reference proteome</keyword>
<proteinExistence type="predicted"/>
<organism evidence="2 3">
    <name type="scientific">Halteria grandinella</name>
    <dbReference type="NCBI Taxonomy" id="5974"/>
    <lineage>
        <taxon>Eukaryota</taxon>
        <taxon>Sar</taxon>
        <taxon>Alveolata</taxon>
        <taxon>Ciliophora</taxon>
        <taxon>Intramacronucleata</taxon>
        <taxon>Spirotrichea</taxon>
        <taxon>Stichotrichia</taxon>
        <taxon>Sporadotrichida</taxon>
        <taxon>Halteriidae</taxon>
        <taxon>Halteria</taxon>
    </lineage>
</organism>
<evidence type="ECO:0000256" key="1">
    <source>
        <dbReference type="SAM" id="MobiDB-lite"/>
    </source>
</evidence>
<gene>
    <name evidence="2" type="ORF">FGO68_gene5495</name>
</gene>
<dbReference type="Proteomes" id="UP000785679">
    <property type="component" value="Unassembled WGS sequence"/>
</dbReference>